<dbReference type="Proteomes" id="UP000318416">
    <property type="component" value="Unassembled WGS sequence"/>
</dbReference>
<sequence length="111" mass="12161">MIATTWITVLRGTQETTFTDEIDTFTETGIDALTRIPASLIETTRTSQTPVSGTPRVVRATTARIRAGTAVQADDQIRDERTGRIYSIDQINQPAAIGITAELRLDLTLIN</sequence>
<protein>
    <recommendedName>
        <fullName evidence="3">Head-tail joining protein</fullName>
    </recommendedName>
</protein>
<accession>A0A561ENF4</accession>
<dbReference type="EMBL" id="VIVR01000001">
    <property type="protein sequence ID" value="TWE17137.1"/>
    <property type="molecule type" value="Genomic_DNA"/>
</dbReference>
<dbReference type="AlphaFoldDB" id="A0A561ENF4"/>
<evidence type="ECO:0000313" key="1">
    <source>
        <dbReference type="EMBL" id="TWE17137.1"/>
    </source>
</evidence>
<proteinExistence type="predicted"/>
<comment type="caution">
    <text evidence="1">The sequence shown here is derived from an EMBL/GenBank/DDBJ whole genome shotgun (WGS) entry which is preliminary data.</text>
</comment>
<name>A0A561ENF4_9ACTN</name>
<reference evidence="1 2" key="1">
    <citation type="submission" date="2019-06" db="EMBL/GenBank/DDBJ databases">
        <title>Sequencing the genomes of 1000 actinobacteria strains.</title>
        <authorList>
            <person name="Klenk H.-P."/>
        </authorList>
    </citation>
    <scope>NUCLEOTIDE SEQUENCE [LARGE SCALE GENOMIC DNA]</scope>
    <source>
        <strain evidence="1 2">DSM 41649</strain>
    </source>
</reference>
<keyword evidence="2" id="KW-1185">Reference proteome</keyword>
<organism evidence="1 2">
    <name type="scientific">Kitasatospora atroaurantiaca</name>
    <dbReference type="NCBI Taxonomy" id="285545"/>
    <lineage>
        <taxon>Bacteria</taxon>
        <taxon>Bacillati</taxon>
        <taxon>Actinomycetota</taxon>
        <taxon>Actinomycetes</taxon>
        <taxon>Kitasatosporales</taxon>
        <taxon>Streptomycetaceae</taxon>
        <taxon>Kitasatospora</taxon>
    </lineage>
</organism>
<evidence type="ECO:0000313" key="2">
    <source>
        <dbReference type="Proteomes" id="UP000318416"/>
    </source>
</evidence>
<dbReference type="RefSeq" id="WP_170290554.1">
    <property type="nucleotide sequence ID" value="NZ_BAAABR010000089.1"/>
</dbReference>
<evidence type="ECO:0008006" key="3">
    <source>
        <dbReference type="Google" id="ProtNLM"/>
    </source>
</evidence>
<gene>
    <name evidence="1" type="ORF">FB465_2142</name>
</gene>